<comment type="caution">
    <text evidence="1">The sequence shown here is derived from an EMBL/GenBank/DDBJ whole genome shotgun (WGS) entry which is preliminary data.</text>
</comment>
<accession>A0AAD7ZP23</accession>
<gene>
    <name evidence="1" type="ORF">L9F63_022374</name>
</gene>
<dbReference type="EMBL" id="JASPKZ010007626">
    <property type="protein sequence ID" value="KAJ9583283.1"/>
    <property type="molecule type" value="Genomic_DNA"/>
</dbReference>
<sequence length="90" mass="10467">DSDETKWLKVLSLLNCGLNGGRIQLAFVYFRITLRSDKIHNSYDLDKDDILLQFSSVKPRAIIFCIRPYNKKGVDSDSAQHSVENYRIFR</sequence>
<evidence type="ECO:0000313" key="2">
    <source>
        <dbReference type="Proteomes" id="UP001233999"/>
    </source>
</evidence>
<reference evidence="1" key="1">
    <citation type="journal article" date="2023" name="IScience">
        <title>Live-bearing cockroach genome reveals convergent evolutionary mechanisms linked to viviparity in insects and beyond.</title>
        <authorList>
            <person name="Fouks B."/>
            <person name="Harrison M.C."/>
            <person name="Mikhailova A.A."/>
            <person name="Marchal E."/>
            <person name="English S."/>
            <person name="Carruthers M."/>
            <person name="Jennings E.C."/>
            <person name="Chiamaka E.L."/>
            <person name="Frigard R.A."/>
            <person name="Pippel M."/>
            <person name="Attardo G.M."/>
            <person name="Benoit J.B."/>
            <person name="Bornberg-Bauer E."/>
            <person name="Tobe S.S."/>
        </authorList>
    </citation>
    <scope>NUCLEOTIDE SEQUENCE</scope>
    <source>
        <strain evidence="1">Stay&amp;Tobe</strain>
    </source>
</reference>
<reference evidence="1" key="2">
    <citation type="submission" date="2023-05" db="EMBL/GenBank/DDBJ databases">
        <authorList>
            <person name="Fouks B."/>
        </authorList>
    </citation>
    <scope>NUCLEOTIDE SEQUENCE</scope>
    <source>
        <strain evidence="1">Stay&amp;Tobe</strain>
        <tissue evidence="1">Testes</tissue>
    </source>
</reference>
<feature type="non-terminal residue" evidence="1">
    <location>
        <position position="1"/>
    </location>
</feature>
<name>A0AAD7ZP23_DIPPU</name>
<dbReference type="Proteomes" id="UP001233999">
    <property type="component" value="Unassembled WGS sequence"/>
</dbReference>
<keyword evidence="2" id="KW-1185">Reference proteome</keyword>
<evidence type="ECO:0000313" key="1">
    <source>
        <dbReference type="EMBL" id="KAJ9583283.1"/>
    </source>
</evidence>
<feature type="non-terminal residue" evidence="1">
    <location>
        <position position="90"/>
    </location>
</feature>
<organism evidence="1 2">
    <name type="scientific">Diploptera punctata</name>
    <name type="common">Pacific beetle cockroach</name>
    <dbReference type="NCBI Taxonomy" id="6984"/>
    <lineage>
        <taxon>Eukaryota</taxon>
        <taxon>Metazoa</taxon>
        <taxon>Ecdysozoa</taxon>
        <taxon>Arthropoda</taxon>
        <taxon>Hexapoda</taxon>
        <taxon>Insecta</taxon>
        <taxon>Pterygota</taxon>
        <taxon>Neoptera</taxon>
        <taxon>Polyneoptera</taxon>
        <taxon>Dictyoptera</taxon>
        <taxon>Blattodea</taxon>
        <taxon>Blaberoidea</taxon>
        <taxon>Blaberidae</taxon>
        <taxon>Diplopterinae</taxon>
        <taxon>Diploptera</taxon>
    </lineage>
</organism>
<dbReference type="AlphaFoldDB" id="A0AAD7ZP23"/>
<protein>
    <submittedName>
        <fullName evidence="1">Uncharacterized protein</fullName>
    </submittedName>
</protein>
<proteinExistence type="predicted"/>